<evidence type="ECO:0000256" key="2">
    <source>
        <dbReference type="SAM" id="SignalP"/>
    </source>
</evidence>
<protein>
    <recommendedName>
        <fullName evidence="7">NlpC/P60 domain-containing protein</fullName>
    </recommendedName>
</protein>
<evidence type="ECO:0000313" key="4">
    <source>
        <dbReference type="EMBL" id="MCV7026600.1"/>
    </source>
</evidence>
<dbReference type="AlphaFoldDB" id="A0AAW5SSQ0"/>
<feature type="region of interest" description="Disordered" evidence="1">
    <location>
        <begin position="72"/>
        <end position="94"/>
    </location>
</feature>
<evidence type="ECO:0000313" key="6">
    <source>
        <dbReference type="Proteomes" id="UP001207528"/>
    </source>
</evidence>
<sequence length="303" mass="31583">MIKVLAIAVAAVFLIPATFMAFLGGPQAATDVTNIVAACRTVLGVAPQPESTVAEFGGADAELVAAAPITTTTTTAGAEDPTVETTTTAPPPPPLLGAQAYDFVTSLNTIDNWRTLPVDELNRWARNPPVSPLPVGAHTLPPLPADQTNAAPAQYQPSGNYARACAAVVSRATKTEPSTPAIDAAPARRVPANLAGLEGAVTDALGLLRAVDPDATQADPRQFYLDYWPITQIRPGDIVLYDFTTAGAAHFGVAVSEQAMLTTGSCCTPARVQLWPIPTNASALSITQDSQPEHSAPQEDRQQ</sequence>
<keyword evidence="5" id="KW-1185">Reference proteome</keyword>
<reference evidence="4" key="2">
    <citation type="submission" date="2020-07" db="EMBL/GenBank/DDBJ databases">
        <authorList>
            <person name="Pettersson B.M.F."/>
            <person name="Behra P.R.K."/>
            <person name="Ramesh M."/>
            <person name="Das S."/>
            <person name="Dasgupta S."/>
            <person name="Kirsebom L.A."/>
        </authorList>
    </citation>
    <scope>NUCLEOTIDE SEQUENCE</scope>
    <source>
        <strain evidence="4">DSM 44203</strain>
    </source>
</reference>
<evidence type="ECO:0000256" key="1">
    <source>
        <dbReference type="SAM" id="MobiDB-lite"/>
    </source>
</evidence>
<gene>
    <name evidence="4" type="ORF">H7I77_25155</name>
    <name evidence="3" type="ORF">RMCN_0782</name>
</gene>
<dbReference type="RefSeq" id="WP_067387447.1">
    <property type="nucleotide sequence ID" value="NZ_BCTA01000012.1"/>
</dbReference>
<reference evidence="3 5" key="1">
    <citation type="journal article" date="2016" name="Genome Announc.">
        <title>Draft Genome Sequences of Five Rapidly Growing Mycobacterium Species, M. thermoresistibile, M. fortuitum subsp. acetamidolyticum, M. canariasense, M. brisbanense, and M. novocastrense.</title>
        <authorList>
            <person name="Katahira K."/>
            <person name="Ogura Y."/>
            <person name="Gotoh Y."/>
            <person name="Hayashi T."/>
        </authorList>
    </citation>
    <scope>NUCLEOTIDE SEQUENCE [LARGE SCALE GENOMIC DNA]</scope>
    <source>
        <strain evidence="3 5">JCM18114</strain>
    </source>
</reference>
<reference evidence="4" key="3">
    <citation type="journal article" date="2022" name="BMC Genomics">
        <title>Comparative genome analysis of mycobacteria focusing on tRNA and non-coding RNA.</title>
        <authorList>
            <person name="Behra P.R.K."/>
            <person name="Pettersson B.M.F."/>
            <person name="Ramesh M."/>
            <person name="Das S."/>
            <person name="Dasgupta S."/>
            <person name="Kirsebom L.A."/>
        </authorList>
    </citation>
    <scope>NUCLEOTIDE SEQUENCE</scope>
    <source>
        <strain evidence="4">DSM 44203</strain>
    </source>
</reference>
<feature type="chain" id="PRO_5043689246" description="NlpC/P60 domain-containing protein" evidence="2">
    <location>
        <begin position="22"/>
        <end position="303"/>
    </location>
</feature>
<comment type="caution">
    <text evidence="4">The sequence shown here is derived from an EMBL/GenBank/DDBJ whole genome shotgun (WGS) entry which is preliminary data.</text>
</comment>
<evidence type="ECO:0000313" key="3">
    <source>
        <dbReference type="EMBL" id="GAT07649.1"/>
    </source>
</evidence>
<proteinExistence type="predicted"/>
<name>A0AAW5SSQ0_MYCNV</name>
<evidence type="ECO:0008006" key="7">
    <source>
        <dbReference type="Google" id="ProtNLM"/>
    </source>
</evidence>
<organism evidence="4 6">
    <name type="scientific">Mycolicibacterium novocastrense</name>
    <name type="common">Mycobacterium novocastrense</name>
    <dbReference type="NCBI Taxonomy" id="59813"/>
    <lineage>
        <taxon>Bacteria</taxon>
        <taxon>Bacillati</taxon>
        <taxon>Actinomycetota</taxon>
        <taxon>Actinomycetes</taxon>
        <taxon>Mycobacteriales</taxon>
        <taxon>Mycobacteriaceae</taxon>
        <taxon>Mycolicibacterium</taxon>
    </lineage>
</organism>
<feature type="signal peptide" evidence="2">
    <location>
        <begin position="1"/>
        <end position="21"/>
    </location>
</feature>
<keyword evidence="2" id="KW-0732">Signal</keyword>
<dbReference type="EMBL" id="BCTA01000012">
    <property type="protein sequence ID" value="GAT07649.1"/>
    <property type="molecule type" value="Genomic_DNA"/>
</dbReference>
<dbReference type="Proteomes" id="UP001207528">
    <property type="component" value="Unassembled WGS sequence"/>
</dbReference>
<dbReference type="Proteomes" id="UP000069773">
    <property type="component" value="Unassembled WGS sequence"/>
</dbReference>
<feature type="compositionally biased region" description="Low complexity" evidence="1">
    <location>
        <begin position="72"/>
        <end position="88"/>
    </location>
</feature>
<evidence type="ECO:0000313" key="5">
    <source>
        <dbReference type="Proteomes" id="UP000069773"/>
    </source>
</evidence>
<accession>A0AAW5SSQ0</accession>
<dbReference type="EMBL" id="JACKTI010000069">
    <property type="protein sequence ID" value="MCV7026600.1"/>
    <property type="molecule type" value="Genomic_DNA"/>
</dbReference>